<dbReference type="EMBL" id="CAEZTT010000151">
    <property type="protein sequence ID" value="CAB4583657.1"/>
    <property type="molecule type" value="Genomic_DNA"/>
</dbReference>
<dbReference type="InterPro" id="IPR013342">
    <property type="entry name" value="Mandelate_racemase_C"/>
</dbReference>
<sequence>MKISEIKTYRLDEFPLMLFLELHTDSGIVGMGENCIGSAAIETFIHESVAPRILGQDPTNISLIGSKLRSDFIGYSGSSVSVRAHSSIDIALWDIFSKALGLPLYRALGGAVRESIETYNTCAGSGYAKVSSNVERDRKSQLGNNLTDRFEDLHMFLNDQGRLISELGEMGFRALKVWPFDQAAVDTGGRFIEPAALSAGVEVIRNLREAAGPDFKIMLEMHSLWSTVAALEIIRNTEEFGIHWYEDAIRIESSMALKQLRAKTTADLTFGETIGTKFEYQKLLELQVVDHLMVDPLWAGGITESRRIIEMAHTYGVLVSPHDCTGPIGLTAGFNLSLTNTNIEFQEFVRAFYYGWYQEIVDGLPEFRDGKLYPNDEPGLGLKFKQSFFERPDLHVKSSVL</sequence>
<feature type="domain" description="Mandelate racemase/muconate lactonizing enzyme C-terminal" evidence="2">
    <location>
        <begin position="157"/>
        <end position="267"/>
    </location>
</feature>
<dbReference type="Gene3D" id="3.20.20.120">
    <property type="entry name" value="Enolase-like C-terminal domain"/>
    <property type="match status" value="1"/>
</dbReference>
<dbReference type="Pfam" id="PF13378">
    <property type="entry name" value="MR_MLE_C"/>
    <property type="match status" value="1"/>
</dbReference>
<dbReference type="SUPFAM" id="SSF51604">
    <property type="entry name" value="Enolase C-terminal domain-like"/>
    <property type="match status" value="1"/>
</dbReference>
<dbReference type="InterPro" id="IPR013341">
    <property type="entry name" value="Mandelate_racemase_N_dom"/>
</dbReference>
<dbReference type="Gene3D" id="3.30.390.10">
    <property type="entry name" value="Enolase-like, N-terminal domain"/>
    <property type="match status" value="1"/>
</dbReference>
<proteinExistence type="predicted"/>
<dbReference type="Pfam" id="PF02746">
    <property type="entry name" value="MR_MLE_N"/>
    <property type="match status" value="1"/>
</dbReference>
<dbReference type="InterPro" id="IPR036849">
    <property type="entry name" value="Enolase-like_C_sf"/>
</dbReference>
<organism evidence="3">
    <name type="scientific">freshwater metagenome</name>
    <dbReference type="NCBI Taxonomy" id="449393"/>
    <lineage>
        <taxon>unclassified sequences</taxon>
        <taxon>metagenomes</taxon>
        <taxon>ecological metagenomes</taxon>
    </lineage>
</organism>
<dbReference type="PANTHER" id="PTHR48080:SF2">
    <property type="entry name" value="D-GALACTONATE DEHYDRATASE"/>
    <property type="match status" value="1"/>
</dbReference>
<dbReference type="SMART" id="SM00922">
    <property type="entry name" value="MR_MLE"/>
    <property type="match status" value="1"/>
</dbReference>
<name>A0A6J6F5S5_9ZZZZ</name>
<dbReference type="SUPFAM" id="SSF54826">
    <property type="entry name" value="Enolase N-terminal domain-like"/>
    <property type="match status" value="1"/>
</dbReference>
<keyword evidence="1" id="KW-0456">Lyase</keyword>
<dbReference type="SFLD" id="SFLDS00001">
    <property type="entry name" value="Enolase"/>
    <property type="match status" value="1"/>
</dbReference>
<dbReference type="PANTHER" id="PTHR48080">
    <property type="entry name" value="D-GALACTONATE DEHYDRATASE-RELATED"/>
    <property type="match status" value="1"/>
</dbReference>
<dbReference type="CDD" id="cd03316">
    <property type="entry name" value="MR_like"/>
    <property type="match status" value="1"/>
</dbReference>
<dbReference type="AlphaFoldDB" id="A0A6J6F5S5"/>
<dbReference type="GO" id="GO:0016829">
    <property type="term" value="F:lyase activity"/>
    <property type="evidence" value="ECO:0007669"/>
    <property type="project" value="UniProtKB-KW"/>
</dbReference>
<accession>A0A6J6F5S5</accession>
<protein>
    <submittedName>
        <fullName evidence="3">Unannotated protein</fullName>
    </submittedName>
</protein>
<evidence type="ECO:0000256" key="1">
    <source>
        <dbReference type="ARBA" id="ARBA00023239"/>
    </source>
</evidence>
<gene>
    <name evidence="3" type="ORF">UFOPK1726_01084</name>
</gene>
<evidence type="ECO:0000259" key="2">
    <source>
        <dbReference type="SMART" id="SM00922"/>
    </source>
</evidence>
<dbReference type="InterPro" id="IPR034593">
    <property type="entry name" value="DgoD-like"/>
</dbReference>
<dbReference type="InterPro" id="IPR029065">
    <property type="entry name" value="Enolase_C-like"/>
</dbReference>
<evidence type="ECO:0000313" key="3">
    <source>
        <dbReference type="EMBL" id="CAB4583657.1"/>
    </source>
</evidence>
<dbReference type="InterPro" id="IPR029017">
    <property type="entry name" value="Enolase-like_N"/>
</dbReference>
<reference evidence="3" key="1">
    <citation type="submission" date="2020-05" db="EMBL/GenBank/DDBJ databases">
        <authorList>
            <person name="Chiriac C."/>
            <person name="Salcher M."/>
            <person name="Ghai R."/>
            <person name="Kavagutti S V."/>
        </authorList>
    </citation>
    <scope>NUCLEOTIDE SEQUENCE</scope>
</reference>
<dbReference type="SFLD" id="SFLDG00179">
    <property type="entry name" value="mandelate_racemase"/>
    <property type="match status" value="1"/>
</dbReference>